<evidence type="ECO:0000313" key="1">
    <source>
        <dbReference type="EMBL" id="QUC68196.1"/>
    </source>
</evidence>
<dbReference type="Proteomes" id="UP000682782">
    <property type="component" value="Chromosome"/>
</dbReference>
<keyword evidence="1" id="KW-0808">Transferase</keyword>
<name>A0AC61MYN6_9FIRM</name>
<sequence>MGECKENKMILSLQAIRAIACLMIFMYHGVGSRFNCGGVWGVSVFFVMSGFVMVYSYWKRPVEPTIKSATTFAIRKIKKLFPLHVIMLIVGLIREILIQHEISVQSEIIKLGITIPLLQTWSSEWYQALNSVDWYLSVTLFLYFIFPFILNAIKKRTPNKKETFLYILCIYTTQIIIGAVFHFFIPNIDIKWIVYCFPLYRLGDFAIGCLVGYLFTFKRDNISLWKKNTSKAEILILPFTILSWAIYYFSDESMKWFSYTCLFLPFSVGLIAIFAKGDGTISRIITNRILLFVASVSSYFFLIHRQVLYYVEYGIKLIFHVENNRLILFITIIVGFALTLLAIKIYQMIEKRLWKKGI</sequence>
<dbReference type="EMBL" id="CP068393">
    <property type="protein sequence ID" value="QUC68196.1"/>
    <property type="molecule type" value="Genomic_DNA"/>
</dbReference>
<evidence type="ECO:0000313" key="2">
    <source>
        <dbReference type="Proteomes" id="UP000682782"/>
    </source>
</evidence>
<keyword evidence="1" id="KW-0012">Acyltransferase</keyword>
<gene>
    <name evidence="1" type="ORF">JYE49_05745</name>
</gene>
<reference evidence="1" key="1">
    <citation type="submission" date="2021-01" db="EMBL/GenBank/DDBJ databases">
        <title>Complete genome sequence of Clostridiales bacterium R-7.</title>
        <authorList>
            <person name="Mahoney-Kurpe S.C."/>
            <person name="Palevich N."/>
            <person name="Koike S."/>
            <person name="Moon C.D."/>
            <person name="Attwood G.T."/>
        </authorList>
    </citation>
    <scope>NUCLEOTIDE SEQUENCE</scope>
    <source>
        <strain evidence="1">R-7</strain>
    </source>
</reference>
<organism evidence="1 2">
    <name type="scientific">Aristaeella hokkaidonensis</name>
    <dbReference type="NCBI Taxonomy" id="3046382"/>
    <lineage>
        <taxon>Bacteria</taxon>
        <taxon>Bacillati</taxon>
        <taxon>Bacillota</taxon>
        <taxon>Clostridia</taxon>
        <taxon>Eubacteriales</taxon>
        <taxon>Aristaeellaceae</taxon>
        <taxon>Aristaeella</taxon>
    </lineage>
</organism>
<protein>
    <submittedName>
        <fullName evidence="1">Acyltransferase</fullName>
    </submittedName>
</protein>
<proteinExistence type="predicted"/>
<keyword evidence="2" id="KW-1185">Reference proteome</keyword>
<accession>A0AC61MYN6</accession>